<sequence>MRLIYTALFYLATPLLILRLWLKGRANPAYRQRWRERFALQDFSSAVQGCVWLHAVSVGEAEAAAPLVQAWRVSHPDLPILVTTTTPTGSARVAALFGDGVQHVYLPYDLPDALGRFLGGYRPRLAVFMETEIWPNLFAACAAHQVPLAIVNARLSERSCRGYSRIRNVMARTMGAVAAVAAQTAEDAARFASLGVPEHRLHVLGNLKFDRASPPGLADQGRALRAELLGDRPVWIAASTHEGEEEQVLAAHERLLAEFPDALLVLAPRHPERCVKVKALLAGRGHDYVSRSEARACDPGCRVFLLDTLGELNLFYATADVAFVGGSLAPTGGHNVLEPATLGVPVLFGPHMFNFKDIAGRLLQARGAIQVEDGSQLAERVGQLLRDASARAALGETARSFVAQNRGALARHITLLERWLV</sequence>
<dbReference type="NCBIfam" id="NF004388">
    <property type="entry name" value="PRK05749.1-4"/>
    <property type="match status" value="1"/>
</dbReference>
<evidence type="ECO:0000256" key="7">
    <source>
        <dbReference type="ARBA" id="ARBA00022968"/>
    </source>
</evidence>
<evidence type="ECO:0000256" key="6">
    <source>
        <dbReference type="ARBA" id="ARBA00022679"/>
    </source>
</evidence>
<evidence type="ECO:0000256" key="12">
    <source>
        <dbReference type="RuleBase" id="RU365103"/>
    </source>
</evidence>
<keyword evidence="12" id="KW-0448">Lipopolysaccharide biosynthesis</keyword>
<dbReference type="FunFam" id="3.40.50.11720:FF:000001">
    <property type="entry name" value="3-deoxy-D-manno-octulosonic acid transferase"/>
    <property type="match status" value="1"/>
</dbReference>
<comment type="pathway">
    <text evidence="2 12">Bacterial outer membrane biogenesis; LPS core biosynthesis.</text>
</comment>
<dbReference type="EC" id="2.4.99.12" evidence="4 12"/>
<dbReference type="Pfam" id="PF00534">
    <property type="entry name" value="Glycos_transf_1"/>
    <property type="match status" value="1"/>
</dbReference>
<feature type="domain" description="Glycosyl transferase family 1" evidence="13">
    <location>
        <begin position="236"/>
        <end position="400"/>
    </location>
</feature>
<keyword evidence="7" id="KW-0812">Transmembrane</keyword>
<dbReference type="InterPro" id="IPR039901">
    <property type="entry name" value="Kdotransferase"/>
</dbReference>
<dbReference type="PANTHER" id="PTHR42755">
    <property type="entry name" value="3-DEOXY-MANNO-OCTULOSONATE CYTIDYLYLTRANSFERASE"/>
    <property type="match status" value="1"/>
</dbReference>
<proteinExistence type="inferred from homology"/>
<evidence type="ECO:0000256" key="11">
    <source>
        <dbReference type="PIRSR" id="PIRSR639901-2"/>
    </source>
</evidence>
<dbReference type="Pfam" id="PF04413">
    <property type="entry name" value="Glycos_transf_N"/>
    <property type="match status" value="1"/>
</dbReference>
<protein>
    <recommendedName>
        <fullName evidence="5 12">3-deoxy-D-manno-octulosonic acid transferase</fullName>
        <shortName evidence="12">Kdo transferase</shortName>
        <ecNumber evidence="4 12">2.4.99.12</ecNumber>
    </recommendedName>
    <alternativeName>
        <fullName evidence="8 12">Lipid IV(A) 3-deoxy-D-manno-octulosonic acid transferase</fullName>
    </alternativeName>
</protein>
<comment type="subcellular location">
    <subcellularLocation>
        <location evidence="1">Cell inner membrane</location>
        <topology evidence="1">Single-pass membrane protein</topology>
        <orientation evidence="1">Cytoplasmic side</orientation>
    </subcellularLocation>
    <subcellularLocation>
        <location evidence="12">Cell membrane</location>
    </subcellularLocation>
</comment>
<dbReference type="GO" id="GO:0009244">
    <property type="term" value="P:lipopolysaccharide core region biosynthetic process"/>
    <property type="evidence" value="ECO:0007669"/>
    <property type="project" value="UniProtKB-UniRule"/>
</dbReference>
<dbReference type="Proteomes" id="UP000824988">
    <property type="component" value="Chromosome"/>
</dbReference>
<reference evidence="15" key="1">
    <citation type="submission" date="2019-06" db="EMBL/GenBank/DDBJ databases">
        <title>Complete genome sequence of Methylogaea oryzae strain JCM16910.</title>
        <authorList>
            <person name="Asakawa S."/>
        </authorList>
    </citation>
    <scope>NUCLEOTIDE SEQUENCE</scope>
    <source>
        <strain evidence="15">E10</strain>
    </source>
</reference>
<dbReference type="EMBL" id="AP019782">
    <property type="protein sequence ID" value="BBL70244.1"/>
    <property type="molecule type" value="Genomic_DNA"/>
</dbReference>
<dbReference type="KEGG" id="moz:MoryE10_08500"/>
<accession>A0A8D5AIZ3</accession>
<comment type="similarity">
    <text evidence="3">Belongs to the glycosyltransferase group 1 family. Glycosyltransferase 30 subfamily.</text>
</comment>
<evidence type="ECO:0000313" key="16">
    <source>
        <dbReference type="Proteomes" id="UP000824988"/>
    </source>
</evidence>
<organism evidence="15 16">
    <name type="scientific">Methylogaea oryzae</name>
    <dbReference type="NCBI Taxonomy" id="1295382"/>
    <lineage>
        <taxon>Bacteria</taxon>
        <taxon>Pseudomonadati</taxon>
        <taxon>Pseudomonadota</taxon>
        <taxon>Gammaproteobacteria</taxon>
        <taxon>Methylococcales</taxon>
        <taxon>Methylococcaceae</taxon>
        <taxon>Methylogaea</taxon>
    </lineage>
</organism>
<dbReference type="GO" id="GO:0043842">
    <property type="term" value="F:Kdo transferase activity"/>
    <property type="evidence" value="ECO:0007669"/>
    <property type="project" value="UniProtKB-EC"/>
</dbReference>
<evidence type="ECO:0000256" key="8">
    <source>
        <dbReference type="ARBA" id="ARBA00031445"/>
    </source>
</evidence>
<evidence type="ECO:0000256" key="5">
    <source>
        <dbReference type="ARBA" id="ARBA00019077"/>
    </source>
</evidence>
<evidence type="ECO:0000256" key="4">
    <source>
        <dbReference type="ARBA" id="ARBA00012621"/>
    </source>
</evidence>
<dbReference type="InterPro" id="IPR001296">
    <property type="entry name" value="Glyco_trans_1"/>
</dbReference>
<comment type="function">
    <text evidence="12">Involved in lipopolysaccharide (LPS) biosynthesis. Catalyzes the transfer of 3-deoxy-D-manno-octulosonate (Kdo) residue(s) from CMP-Kdo to lipid IV(A), the tetraacyldisaccharide-1,4'-bisphosphate precursor of lipid A.</text>
</comment>
<feature type="domain" description="3-deoxy-D-manno-octulosonic-acid transferase N-terminal" evidence="14">
    <location>
        <begin position="32"/>
        <end position="211"/>
    </location>
</feature>
<name>A0A8D5AIZ3_9GAMM</name>
<dbReference type="AlphaFoldDB" id="A0A8D5AIZ3"/>
<evidence type="ECO:0000256" key="2">
    <source>
        <dbReference type="ARBA" id="ARBA00004713"/>
    </source>
</evidence>
<feature type="site" description="Transition state stabilizer" evidence="11">
    <location>
        <position position="208"/>
    </location>
</feature>
<dbReference type="FunFam" id="3.40.50.2000:FF:000032">
    <property type="entry name" value="3-deoxy-D-manno-octulosonic acid transferase"/>
    <property type="match status" value="1"/>
</dbReference>
<keyword evidence="12" id="KW-1003">Cell membrane</keyword>
<keyword evidence="6 12" id="KW-0808">Transferase</keyword>
<dbReference type="GO" id="GO:0009245">
    <property type="term" value="P:lipid A biosynthetic process"/>
    <property type="evidence" value="ECO:0007669"/>
    <property type="project" value="TreeGrafter"/>
</dbReference>
<feature type="active site" description="Proton acceptor" evidence="10">
    <location>
        <position position="60"/>
    </location>
</feature>
<evidence type="ECO:0000256" key="1">
    <source>
        <dbReference type="ARBA" id="ARBA00004388"/>
    </source>
</evidence>
<gene>
    <name evidence="15" type="primary">kdtA</name>
    <name evidence="15" type="ORF">MoryE10_08500</name>
</gene>
<evidence type="ECO:0000313" key="15">
    <source>
        <dbReference type="EMBL" id="BBL70244.1"/>
    </source>
</evidence>
<evidence type="ECO:0000259" key="14">
    <source>
        <dbReference type="Pfam" id="PF04413"/>
    </source>
</evidence>
<dbReference type="InterPro" id="IPR007507">
    <property type="entry name" value="Glycos_transf_N"/>
</dbReference>
<evidence type="ECO:0000256" key="9">
    <source>
        <dbReference type="ARBA" id="ARBA00049183"/>
    </source>
</evidence>
<keyword evidence="12" id="KW-0472">Membrane</keyword>
<feature type="site" description="Transition state stabilizer" evidence="11">
    <location>
        <position position="130"/>
    </location>
</feature>
<dbReference type="PANTHER" id="PTHR42755:SF1">
    <property type="entry name" value="3-DEOXY-D-MANNO-OCTULOSONIC ACID TRANSFERASE, MITOCHONDRIAL-RELATED"/>
    <property type="match status" value="1"/>
</dbReference>
<evidence type="ECO:0000256" key="10">
    <source>
        <dbReference type="PIRSR" id="PIRSR639901-1"/>
    </source>
</evidence>
<dbReference type="GO" id="GO:0005886">
    <property type="term" value="C:plasma membrane"/>
    <property type="evidence" value="ECO:0007669"/>
    <property type="project" value="UniProtKB-SubCell"/>
</dbReference>
<evidence type="ECO:0000256" key="3">
    <source>
        <dbReference type="ARBA" id="ARBA00006380"/>
    </source>
</evidence>
<keyword evidence="16" id="KW-1185">Reference proteome</keyword>
<evidence type="ECO:0000259" key="13">
    <source>
        <dbReference type="Pfam" id="PF00534"/>
    </source>
</evidence>
<dbReference type="RefSeq" id="WP_221048316.1">
    <property type="nucleotide sequence ID" value="NZ_AP019782.1"/>
</dbReference>
<comment type="catalytic activity">
    <reaction evidence="9 12">
        <text>lipid IVA (E. coli) + CMP-3-deoxy-beta-D-manno-octulosonate = alpha-Kdo-(2-&gt;6)-lipid IVA (E. coli) + CMP + H(+)</text>
        <dbReference type="Rhea" id="RHEA:28066"/>
        <dbReference type="ChEBI" id="CHEBI:15378"/>
        <dbReference type="ChEBI" id="CHEBI:58603"/>
        <dbReference type="ChEBI" id="CHEBI:60364"/>
        <dbReference type="ChEBI" id="CHEBI:60377"/>
        <dbReference type="ChEBI" id="CHEBI:85987"/>
        <dbReference type="EC" id="2.4.99.12"/>
    </reaction>
</comment>
<keyword evidence="7" id="KW-0735">Signal-anchor</keyword>